<evidence type="ECO:0000313" key="2">
    <source>
        <dbReference type="EMBL" id="OAC99078.1"/>
    </source>
</evidence>
<gene>
    <name evidence="2" type="ORF">MUCCIDRAFT_166530</name>
</gene>
<evidence type="ECO:0000256" key="1">
    <source>
        <dbReference type="SAM" id="MobiDB-lite"/>
    </source>
</evidence>
<comment type="caution">
    <text evidence="2">The sequence shown here is derived from an EMBL/GenBank/DDBJ whole genome shotgun (WGS) entry which is preliminary data.</text>
</comment>
<name>A0A168HR17_MUCCL</name>
<feature type="region of interest" description="Disordered" evidence="1">
    <location>
        <begin position="1"/>
        <end position="35"/>
    </location>
</feature>
<dbReference type="EMBL" id="AMYB01000008">
    <property type="protein sequence ID" value="OAC99078.1"/>
    <property type="molecule type" value="Genomic_DNA"/>
</dbReference>
<proteinExistence type="predicted"/>
<evidence type="ECO:0000313" key="3">
    <source>
        <dbReference type="Proteomes" id="UP000077051"/>
    </source>
</evidence>
<sequence length="133" mass="15589">MSNYSKGPLDSDTDDEVVKDKPIMPTTTTEKQGIRIKGLAKADEENKKRTRNLLKQAIGDYINSIRRILLHEEIRKSKLNIIMPLIKKDLKIIQRKYEKDEELYIKTKEKYIKQFSDNPGEAKAFMKKHLQNL</sequence>
<dbReference type="Proteomes" id="UP000077051">
    <property type="component" value="Unassembled WGS sequence"/>
</dbReference>
<dbReference type="VEuPathDB" id="FungiDB:MUCCIDRAFT_166530"/>
<reference evidence="2 3" key="1">
    <citation type="submission" date="2015-06" db="EMBL/GenBank/DDBJ databases">
        <title>Expansion of signal transduction pathways in fungi by whole-genome duplication.</title>
        <authorList>
            <consortium name="DOE Joint Genome Institute"/>
            <person name="Corrochano L.M."/>
            <person name="Kuo A."/>
            <person name="Marcet-Houben M."/>
            <person name="Polaino S."/>
            <person name="Salamov A."/>
            <person name="Villalobos J.M."/>
            <person name="Alvarez M.I."/>
            <person name="Avalos J."/>
            <person name="Benito E.P."/>
            <person name="Benoit I."/>
            <person name="Burger G."/>
            <person name="Camino L.P."/>
            <person name="Canovas D."/>
            <person name="Cerda-Olmedo E."/>
            <person name="Cheng J.-F."/>
            <person name="Dominguez A."/>
            <person name="Elias M."/>
            <person name="Eslava A.P."/>
            <person name="Glaser F."/>
            <person name="Grimwood J."/>
            <person name="Gutierrez G."/>
            <person name="Heitman J."/>
            <person name="Henrissat B."/>
            <person name="Iturriaga E.A."/>
            <person name="Lang B.F."/>
            <person name="Lavin J.L."/>
            <person name="Lee S."/>
            <person name="Li W."/>
            <person name="Lindquist E."/>
            <person name="Lopez-Garcia S."/>
            <person name="Luque E.M."/>
            <person name="Marcos A.T."/>
            <person name="Martin J."/>
            <person name="Mccluskey K."/>
            <person name="Medina H.R."/>
            <person name="Miralles-Duran A."/>
            <person name="Miyazaki A."/>
            <person name="Munoz-Torres E."/>
            <person name="Oguiza J.A."/>
            <person name="Ohm R."/>
            <person name="Olmedo M."/>
            <person name="Orejas M."/>
            <person name="Ortiz-Castellanos L."/>
            <person name="Pisabarro A.G."/>
            <person name="Rodriguez-Romero J."/>
            <person name="Ruiz-Herrera J."/>
            <person name="Ruiz-Vazquez R."/>
            <person name="Sanz C."/>
            <person name="Schackwitz W."/>
            <person name="Schmutz J."/>
            <person name="Shahriari M."/>
            <person name="Shelest E."/>
            <person name="Silva-Franco F."/>
            <person name="Soanes D."/>
            <person name="Syed K."/>
            <person name="Tagua V.G."/>
            <person name="Talbot N.J."/>
            <person name="Thon M."/>
            <person name="De Vries R.P."/>
            <person name="Wiebenga A."/>
            <person name="Yadav J.S."/>
            <person name="Braun E.L."/>
            <person name="Baker S."/>
            <person name="Garre V."/>
            <person name="Horwitz B."/>
            <person name="Torres-Martinez S."/>
            <person name="Idnurm A."/>
            <person name="Herrera-Estrella A."/>
            <person name="Gabaldon T."/>
            <person name="Grigoriev I.V."/>
        </authorList>
    </citation>
    <scope>NUCLEOTIDE SEQUENCE [LARGE SCALE GENOMIC DNA]</scope>
    <source>
        <strain evidence="2 3">CBS 277.49</strain>
    </source>
</reference>
<dbReference type="AlphaFoldDB" id="A0A168HR17"/>
<keyword evidence="3" id="KW-1185">Reference proteome</keyword>
<organism evidence="2 3">
    <name type="scientific">Mucor lusitanicus CBS 277.49</name>
    <dbReference type="NCBI Taxonomy" id="747725"/>
    <lineage>
        <taxon>Eukaryota</taxon>
        <taxon>Fungi</taxon>
        <taxon>Fungi incertae sedis</taxon>
        <taxon>Mucoromycota</taxon>
        <taxon>Mucoromycotina</taxon>
        <taxon>Mucoromycetes</taxon>
        <taxon>Mucorales</taxon>
        <taxon>Mucorineae</taxon>
        <taxon>Mucoraceae</taxon>
        <taxon>Mucor</taxon>
    </lineage>
</organism>
<accession>A0A168HR17</accession>
<protein>
    <submittedName>
        <fullName evidence="2">Uncharacterized protein</fullName>
    </submittedName>
</protein>